<dbReference type="Gene3D" id="1.10.10.10">
    <property type="entry name" value="Winged helix-like DNA-binding domain superfamily/Winged helix DNA-binding domain"/>
    <property type="match status" value="1"/>
</dbReference>
<keyword evidence="4" id="KW-0238">DNA-binding</keyword>
<reference evidence="8" key="1">
    <citation type="submission" date="2020-08" db="EMBL/GenBank/DDBJ databases">
        <title>Genome public.</title>
        <authorList>
            <person name="Liu C."/>
            <person name="Sun Q."/>
        </authorList>
    </citation>
    <scope>NUCLEOTIDE SEQUENCE</scope>
    <source>
        <strain evidence="8">BX8</strain>
    </source>
</reference>
<evidence type="ECO:0000256" key="2">
    <source>
        <dbReference type="ARBA" id="ARBA00023015"/>
    </source>
</evidence>
<dbReference type="PANTHER" id="PTHR43133:SF8">
    <property type="entry name" value="RNA POLYMERASE SIGMA FACTOR HI_1459-RELATED"/>
    <property type="match status" value="1"/>
</dbReference>
<dbReference type="EMBL" id="JACONZ010000001">
    <property type="protein sequence ID" value="MBC5580101.1"/>
    <property type="molecule type" value="Genomic_DNA"/>
</dbReference>
<dbReference type="SUPFAM" id="SSF88659">
    <property type="entry name" value="Sigma3 and sigma4 domains of RNA polymerase sigma factors"/>
    <property type="match status" value="1"/>
</dbReference>
<evidence type="ECO:0000256" key="4">
    <source>
        <dbReference type="ARBA" id="ARBA00023125"/>
    </source>
</evidence>
<dbReference type="InterPro" id="IPR036388">
    <property type="entry name" value="WH-like_DNA-bd_sf"/>
</dbReference>
<accession>A0A923KUV5</accession>
<dbReference type="InterPro" id="IPR013249">
    <property type="entry name" value="RNA_pol_sigma70_r4_t2"/>
</dbReference>
<dbReference type="Pfam" id="PF04542">
    <property type="entry name" value="Sigma70_r2"/>
    <property type="match status" value="1"/>
</dbReference>
<gene>
    <name evidence="8" type="ORF">H8S23_01115</name>
</gene>
<proteinExistence type="inferred from homology"/>
<dbReference type="Proteomes" id="UP000659630">
    <property type="component" value="Unassembled WGS sequence"/>
</dbReference>
<protein>
    <submittedName>
        <fullName evidence="8">Sigma-70 family RNA polymerase sigma factor</fullName>
    </submittedName>
</protein>
<dbReference type="Gene3D" id="1.10.1740.10">
    <property type="match status" value="1"/>
</dbReference>
<dbReference type="SUPFAM" id="SSF88946">
    <property type="entry name" value="Sigma2 domain of RNA polymerase sigma factors"/>
    <property type="match status" value="1"/>
</dbReference>
<dbReference type="InterPro" id="IPR014284">
    <property type="entry name" value="RNA_pol_sigma-70_dom"/>
</dbReference>
<dbReference type="GO" id="GO:0016987">
    <property type="term" value="F:sigma factor activity"/>
    <property type="evidence" value="ECO:0007669"/>
    <property type="project" value="UniProtKB-KW"/>
</dbReference>
<keyword evidence="3" id="KW-0731">Sigma factor</keyword>
<evidence type="ECO:0000256" key="5">
    <source>
        <dbReference type="ARBA" id="ARBA00023163"/>
    </source>
</evidence>
<keyword evidence="5" id="KW-0804">Transcription</keyword>
<comment type="caution">
    <text evidence="8">The sequence shown here is derived from an EMBL/GenBank/DDBJ whole genome shotgun (WGS) entry which is preliminary data.</text>
</comment>
<dbReference type="PANTHER" id="PTHR43133">
    <property type="entry name" value="RNA POLYMERASE ECF-TYPE SIGMA FACTO"/>
    <property type="match status" value="1"/>
</dbReference>
<sequence>MLPIMVFDTPEQKSKFEEAYLKYNKMGFYYAREILHDDALAEDALHDAFLSLARNLDKIGEIDCNKSFNYFVTIVKNTAISALRKHKRAQVVEIDDEDTLFQLEDSAPGPEETVLRQDSYEALLAAIRTLKPEYQAPLLLKYANGYTEAEIAKALGMTVSNVSVRIHRAKQKLIPMLREKGGAGFAQTTE</sequence>
<dbReference type="InterPro" id="IPR007627">
    <property type="entry name" value="RNA_pol_sigma70_r2"/>
</dbReference>
<evidence type="ECO:0000259" key="7">
    <source>
        <dbReference type="Pfam" id="PF08281"/>
    </source>
</evidence>
<keyword evidence="2" id="KW-0805">Transcription regulation</keyword>
<name>A0A923KUV5_9FIRM</name>
<evidence type="ECO:0000256" key="3">
    <source>
        <dbReference type="ARBA" id="ARBA00023082"/>
    </source>
</evidence>
<dbReference type="InterPro" id="IPR013324">
    <property type="entry name" value="RNA_pol_sigma_r3/r4-like"/>
</dbReference>
<keyword evidence="9" id="KW-1185">Reference proteome</keyword>
<dbReference type="GO" id="GO:0006352">
    <property type="term" value="P:DNA-templated transcription initiation"/>
    <property type="evidence" value="ECO:0007669"/>
    <property type="project" value="InterPro"/>
</dbReference>
<evidence type="ECO:0000313" key="9">
    <source>
        <dbReference type="Proteomes" id="UP000659630"/>
    </source>
</evidence>
<feature type="domain" description="RNA polymerase sigma-70 region 2" evidence="6">
    <location>
        <begin position="25"/>
        <end position="88"/>
    </location>
</feature>
<feature type="domain" description="RNA polymerase sigma factor 70 region 4 type 2" evidence="7">
    <location>
        <begin position="121"/>
        <end position="173"/>
    </location>
</feature>
<dbReference type="RefSeq" id="WP_186886474.1">
    <property type="nucleotide sequence ID" value="NZ_JACONZ010000001.1"/>
</dbReference>
<dbReference type="GO" id="GO:0003677">
    <property type="term" value="F:DNA binding"/>
    <property type="evidence" value="ECO:0007669"/>
    <property type="project" value="UniProtKB-KW"/>
</dbReference>
<dbReference type="AlphaFoldDB" id="A0A923KUV5"/>
<comment type="similarity">
    <text evidence="1">Belongs to the sigma-70 factor family. ECF subfamily.</text>
</comment>
<dbReference type="Pfam" id="PF08281">
    <property type="entry name" value="Sigma70_r4_2"/>
    <property type="match status" value="1"/>
</dbReference>
<dbReference type="CDD" id="cd06171">
    <property type="entry name" value="Sigma70_r4"/>
    <property type="match status" value="1"/>
</dbReference>
<evidence type="ECO:0000259" key="6">
    <source>
        <dbReference type="Pfam" id="PF04542"/>
    </source>
</evidence>
<evidence type="ECO:0000313" key="8">
    <source>
        <dbReference type="EMBL" id="MBC5580101.1"/>
    </source>
</evidence>
<dbReference type="InterPro" id="IPR039425">
    <property type="entry name" value="RNA_pol_sigma-70-like"/>
</dbReference>
<evidence type="ECO:0000256" key="1">
    <source>
        <dbReference type="ARBA" id="ARBA00010641"/>
    </source>
</evidence>
<dbReference type="NCBIfam" id="TIGR02937">
    <property type="entry name" value="sigma70-ECF"/>
    <property type="match status" value="1"/>
</dbReference>
<dbReference type="InterPro" id="IPR013325">
    <property type="entry name" value="RNA_pol_sigma_r2"/>
</dbReference>
<organism evidence="8 9">
    <name type="scientific">Anaerofilum hominis</name>
    <dbReference type="NCBI Taxonomy" id="2763016"/>
    <lineage>
        <taxon>Bacteria</taxon>
        <taxon>Bacillati</taxon>
        <taxon>Bacillota</taxon>
        <taxon>Clostridia</taxon>
        <taxon>Eubacteriales</taxon>
        <taxon>Oscillospiraceae</taxon>
        <taxon>Anaerofilum</taxon>
    </lineage>
</organism>